<dbReference type="SUPFAM" id="SSF48695">
    <property type="entry name" value="Multiheme cytochromes"/>
    <property type="match status" value="1"/>
</dbReference>
<evidence type="ECO:0000256" key="4">
    <source>
        <dbReference type="ARBA" id="ARBA00022982"/>
    </source>
</evidence>
<dbReference type="InterPro" id="IPR029467">
    <property type="entry name" value="Cyt_c7-like"/>
</dbReference>
<evidence type="ECO:0000256" key="2">
    <source>
        <dbReference type="ARBA" id="ARBA00022617"/>
    </source>
</evidence>
<dbReference type="Gene3D" id="3.90.10.10">
    <property type="entry name" value="Cytochrome C3"/>
    <property type="match status" value="1"/>
</dbReference>
<dbReference type="InterPro" id="IPR009056">
    <property type="entry name" value="Cyt_c-like_dom"/>
</dbReference>
<dbReference type="PROSITE" id="PS51007">
    <property type="entry name" value="CYTC"/>
    <property type="match status" value="1"/>
</dbReference>
<dbReference type="SUPFAM" id="SSF46626">
    <property type="entry name" value="Cytochrome c"/>
    <property type="match status" value="1"/>
</dbReference>
<evidence type="ECO:0000313" key="11">
    <source>
        <dbReference type="Proteomes" id="UP000293433"/>
    </source>
</evidence>
<dbReference type="Pfam" id="PF14522">
    <property type="entry name" value="Cytochrome_C7"/>
    <property type="match status" value="1"/>
</dbReference>
<dbReference type="NCBIfam" id="TIGR04257">
    <property type="entry name" value="nanowire_3heme"/>
    <property type="match status" value="1"/>
</dbReference>
<accession>A0A4Q7LUS4</accession>
<gene>
    <name evidence="10" type="ORF">EV685_0432</name>
</gene>
<reference evidence="10 11" key="1">
    <citation type="submission" date="2019-02" db="EMBL/GenBank/DDBJ databases">
        <title>Genomic Encyclopedia of Type Strains, Phase IV (KMG-IV): sequencing the most valuable type-strain genomes for metagenomic binning, comparative biology and taxonomic classification.</title>
        <authorList>
            <person name="Goeker M."/>
        </authorList>
    </citation>
    <scope>NUCLEOTIDE SEQUENCE [LARGE SCALE GENOMIC DNA]</scope>
    <source>
        <strain evidence="10 11">DSM 10617</strain>
    </source>
</reference>
<dbReference type="GO" id="GO:0005506">
    <property type="term" value="F:iron ion binding"/>
    <property type="evidence" value="ECO:0007669"/>
    <property type="project" value="InterPro"/>
</dbReference>
<evidence type="ECO:0000313" key="10">
    <source>
        <dbReference type="EMBL" id="RZS58153.1"/>
    </source>
</evidence>
<dbReference type="RefSeq" id="WP_130480329.1">
    <property type="nucleotide sequence ID" value="NZ_SGWV01000007.1"/>
</dbReference>
<sequence length="396" mass="39811">MQAHLTPASRAPHTGRLRWAVAAAAALTLWSGAALAQAPDRAFAKQVYDGICAGCHASGVLNAPKFGNAADWGPRAKAGIDALVKSATAGTAKGMPPKGGRPDLSAEQLKAVIGYMMSGGTQPADAAAAKPATAAAAAAAAAAAKPAASPVAKMSAAAATAAAAVAPGAATTAVAAAATTAAPAAAPAAATAVTTAAAPASTEPPAAPPATRAVVPTPTPSREVNAFNRLLKPAARHNRPAVDSGIHDPANDMTLQLQPPATAFADLPKSPAGNHVDWVKALDGKTIAPRWDRLDPTANAVVMDLNIVREVKGSMPDVVYPHKQHTEWLDCSNCHPAIFVPQKGANQISMAAILLGQKCGVCHGKVAFPVSECRLCHSKKKTEPAAASAAAVERKP</sequence>
<dbReference type="PANTHER" id="PTHR40942">
    <property type="match status" value="1"/>
</dbReference>
<evidence type="ECO:0000256" key="6">
    <source>
        <dbReference type="PROSITE-ProRule" id="PRU00433"/>
    </source>
</evidence>
<evidence type="ECO:0000256" key="1">
    <source>
        <dbReference type="ARBA" id="ARBA00022448"/>
    </source>
</evidence>
<dbReference type="GO" id="GO:0009055">
    <property type="term" value="F:electron transfer activity"/>
    <property type="evidence" value="ECO:0007669"/>
    <property type="project" value="InterPro"/>
</dbReference>
<proteinExistence type="predicted"/>
<feature type="domain" description="Cytochrome c" evidence="9">
    <location>
        <begin position="39"/>
        <end position="120"/>
    </location>
</feature>
<keyword evidence="1" id="KW-0813">Transport</keyword>
<dbReference type="InterPro" id="IPR036280">
    <property type="entry name" value="Multihaem_cyt_sf"/>
</dbReference>
<dbReference type="InterPro" id="IPR002323">
    <property type="entry name" value="Cyt_CIE"/>
</dbReference>
<feature type="compositionally biased region" description="Low complexity" evidence="7">
    <location>
        <begin position="197"/>
        <end position="216"/>
    </location>
</feature>
<feature type="region of interest" description="Disordered" evidence="7">
    <location>
        <begin position="197"/>
        <end position="221"/>
    </location>
</feature>
<keyword evidence="4" id="KW-0249">Electron transport</keyword>
<dbReference type="GO" id="GO:0020037">
    <property type="term" value="F:heme binding"/>
    <property type="evidence" value="ECO:0007669"/>
    <property type="project" value="InterPro"/>
</dbReference>
<dbReference type="PRINTS" id="PR00607">
    <property type="entry name" value="CYTCHROMECIE"/>
</dbReference>
<dbReference type="AlphaFoldDB" id="A0A4Q7LUS4"/>
<keyword evidence="3 6" id="KW-0479">Metal-binding</keyword>
<evidence type="ECO:0000256" key="5">
    <source>
        <dbReference type="ARBA" id="ARBA00023004"/>
    </source>
</evidence>
<keyword evidence="11" id="KW-1185">Reference proteome</keyword>
<feature type="signal peptide" evidence="8">
    <location>
        <begin position="1"/>
        <end position="36"/>
    </location>
</feature>
<evidence type="ECO:0000259" key="9">
    <source>
        <dbReference type="PROSITE" id="PS51007"/>
    </source>
</evidence>
<protein>
    <submittedName>
        <fullName evidence="10">C(7)-type cytochrome triheme protein</fullName>
    </submittedName>
</protein>
<evidence type="ECO:0000256" key="3">
    <source>
        <dbReference type="ARBA" id="ARBA00022723"/>
    </source>
</evidence>
<dbReference type="Proteomes" id="UP000293433">
    <property type="component" value="Unassembled WGS sequence"/>
</dbReference>
<keyword evidence="5 6" id="KW-0408">Iron</keyword>
<dbReference type="PANTHER" id="PTHR40942:SF4">
    <property type="entry name" value="CYTOCHROME C5"/>
    <property type="match status" value="1"/>
</dbReference>
<organism evidence="10 11">
    <name type="scientific">Sphaerotilus mobilis</name>
    <dbReference type="NCBI Taxonomy" id="47994"/>
    <lineage>
        <taxon>Bacteria</taxon>
        <taxon>Pseudomonadati</taxon>
        <taxon>Pseudomonadota</taxon>
        <taxon>Betaproteobacteria</taxon>
        <taxon>Burkholderiales</taxon>
        <taxon>Sphaerotilaceae</taxon>
        <taxon>Sphaerotilus</taxon>
    </lineage>
</organism>
<feature type="chain" id="PRO_5020488451" evidence="8">
    <location>
        <begin position="37"/>
        <end position="396"/>
    </location>
</feature>
<dbReference type="EMBL" id="SGWV01000007">
    <property type="protein sequence ID" value="RZS58153.1"/>
    <property type="molecule type" value="Genomic_DNA"/>
</dbReference>
<keyword evidence="8" id="KW-0732">Signal</keyword>
<comment type="caution">
    <text evidence="10">The sequence shown here is derived from an EMBL/GenBank/DDBJ whole genome shotgun (WGS) entry which is preliminary data.</text>
</comment>
<dbReference type="InterPro" id="IPR036909">
    <property type="entry name" value="Cyt_c-like_dom_sf"/>
</dbReference>
<dbReference type="Gene3D" id="1.10.760.10">
    <property type="entry name" value="Cytochrome c-like domain"/>
    <property type="match status" value="1"/>
</dbReference>
<dbReference type="InterPro" id="IPR026352">
    <property type="entry name" value="Nanowire_3heme"/>
</dbReference>
<evidence type="ECO:0000256" key="8">
    <source>
        <dbReference type="SAM" id="SignalP"/>
    </source>
</evidence>
<evidence type="ECO:0000256" key="7">
    <source>
        <dbReference type="SAM" id="MobiDB-lite"/>
    </source>
</evidence>
<name>A0A4Q7LUS4_9BURK</name>
<dbReference type="OrthoDB" id="9814708at2"/>
<keyword evidence="2 6" id="KW-0349">Heme</keyword>
<dbReference type="Pfam" id="PF13442">
    <property type="entry name" value="Cytochrome_CBB3"/>
    <property type="match status" value="1"/>
</dbReference>